<dbReference type="InterPro" id="IPR039329">
    <property type="entry name" value="SIAE"/>
</dbReference>
<dbReference type="Proteomes" id="UP001224325">
    <property type="component" value="Chromosome"/>
</dbReference>
<organism evidence="4 5">
    <name type="scientific">Mariniflexile litorale</name>
    <dbReference type="NCBI Taxonomy" id="3045158"/>
    <lineage>
        <taxon>Bacteria</taxon>
        <taxon>Pseudomonadati</taxon>
        <taxon>Bacteroidota</taxon>
        <taxon>Flavobacteriia</taxon>
        <taxon>Flavobacteriales</taxon>
        <taxon>Flavobacteriaceae</taxon>
        <taxon>Mariniflexile</taxon>
    </lineage>
</organism>
<feature type="signal peptide" evidence="2">
    <location>
        <begin position="1"/>
        <end position="20"/>
    </location>
</feature>
<dbReference type="Gene3D" id="3.40.50.1110">
    <property type="entry name" value="SGNH hydrolase"/>
    <property type="match status" value="1"/>
</dbReference>
<evidence type="ECO:0000256" key="2">
    <source>
        <dbReference type="SAM" id="SignalP"/>
    </source>
</evidence>
<dbReference type="RefSeq" id="WP_308991003.1">
    <property type="nucleotide sequence ID" value="NZ_CP155618.1"/>
</dbReference>
<dbReference type="InterPro" id="IPR036514">
    <property type="entry name" value="SGNH_hydro_sf"/>
</dbReference>
<dbReference type="GO" id="GO:0005975">
    <property type="term" value="P:carbohydrate metabolic process"/>
    <property type="evidence" value="ECO:0007669"/>
    <property type="project" value="TreeGrafter"/>
</dbReference>
<name>A0AAU7EAY7_9FLAO</name>
<dbReference type="PANTHER" id="PTHR22901">
    <property type="entry name" value="SIALATE O-ACETYLESTERASE"/>
    <property type="match status" value="1"/>
</dbReference>
<evidence type="ECO:0000259" key="3">
    <source>
        <dbReference type="Pfam" id="PF03629"/>
    </source>
</evidence>
<proteinExistence type="predicted"/>
<protein>
    <submittedName>
        <fullName evidence="4">Sialate O-acetylesterase</fullName>
    </submittedName>
</protein>
<sequence length="479" mass="54007">MKKHFIITVLCLLGSFQIHAEIKLPALFTDNMMLQQDMEAPIWGWANKNEKITIQTSWDSKVYEIKTDSDGKWKLKVKTPKAGFTIYSITVSQGSDSKTIKNILIGEVWLCSGQSNMEMPLKGFTGQPVKGGNEAIVHSTNPNIRFISVPRATVLEPKNDFEGKWEVASPRTTGNFSATAWYFGSLLQEVLQIPIGLVEVSYGGSNAEAWMNSEMLKDFKNISIPKKKEDFKEAPNREATTLFNGMLSPVIGYGIKGVIWYQGESNRDRPFEYKDLFKKMVSSWRGLWNQGEFPFYFAQIAPFDYTRYHPNDYLEKYNSAYLREAQLKASKEIPNSGMAVLMDIGEKDNIHPVDKLKGGNRLAYLALAKTYGIQGFEYESPEFNAMEIKGSTVTVSFSNIPNGITSFGEEVTGFEIAGNDKVFYPAQTVVRSKSVIISSPRVESPVAVRYLFKDFINAEIFSVGGLPMSSFRTDDWYKE</sequence>
<reference evidence="4" key="1">
    <citation type="submission" date="2024-04" db="EMBL/GenBank/DDBJ databases">
        <title>Mariniflexile litorale, isolated from the shallow sediments of the Sea of Japan.</title>
        <authorList>
            <person name="Romanenko L."/>
            <person name="Isaeva M."/>
        </authorList>
    </citation>
    <scope>NUCLEOTIDE SEQUENCE [LARGE SCALE GENOMIC DNA]</scope>
    <source>
        <strain evidence="4">KMM 9835</strain>
    </source>
</reference>
<dbReference type="KEGG" id="mlil:QLS71_009460"/>
<dbReference type="EMBL" id="CP155618">
    <property type="protein sequence ID" value="XBL12566.1"/>
    <property type="molecule type" value="Genomic_DNA"/>
</dbReference>
<keyword evidence="2" id="KW-0732">Signal</keyword>
<feature type="domain" description="Sialate O-acetylesterase" evidence="3">
    <location>
        <begin position="107"/>
        <end position="351"/>
    </location>
</feature>
<evidence type="ECO:0000256" key="1">
    <source>
        <dbReference type="ARBA" id="ARBA00022801"/>
    </source>
</evidence>
<feature type="chain" id="PRO_5043728063" evidence="2">
    <location>
        <begin position="21"/>
        <end position="479"/>
    </location>
</feature>
<evidence type="ECO:0000313" key="4">
    <source>
        <dbReference type="EMBL" id="XBL12566.1"/>
    </source>
</evidence>
<gene>
    <name evidence="4" type="ORF">QLS71_009460</name>
</gene>
<dbReference type="AlphaFoldDB" id="A0AAU7EAY7"/>
<dbReference type="PANTHER" id="PTHR22901:SF0">
    <property type="entry name" value="SIALATE O-ACETYLESTERASE"/>
    <property type="match status" value="1"/>
</dbReference>
<evidence type="ECO:0000313" key="5">
    <source>
        <dbReference type="Proteomes" id="UP001224325"/>
    </source>
</evidence>
<dbReference type="SUPFAM" id="SSF52266">
    <property type="entry name" value="SGNH hydrolase"/>
    <property type="match status" value="1"/>
</dbReference>
<keyword evidence="5" id="KW-1185">Reference proteome</keyword>
<dbReference type="Pfam" id="PF03629">
    <property type="entry name" value="SASA"/>
    <property type="match status" value="1"/>
</dbReference>
<keyword evidence="1" id="KW-0378">Hydrolase</keyword>
<dbReference type="InterPro" id="IPR005181">
    <property type="entry name" value="SASA"/>
</dbReference>
<dbReference type="GO" id="GO:0001681">
    <property type="term" value="F:sialate O-acetylesterase activity"/>
    <property type="evidence" value="ECO:0007669"/>
    <property type="project" value="InterPro"/>
</dbReference>
<accession>A0AAU7EAY7</accession>